<protein>
    <submittedName>
        <fullName evidence="2">Uncharacterized protein</fullName>
    </submittedName>
</protein>
<feature type="region of interest" description="Disordered" evidence="1">
    <location>
        <begin position="135"/>
        <end position="187"/>
    </location>
</feature>
<keyword evidence="3" id="KW-1185">Reference proteome</keyword>
<comment type="caution">
    <text evidence="2">The sequence shown here is derived from an EMBL/GenBank/DDBJ whole genome shotgun (WGS) entry which is preliminary data.</text>
</comment>
<dbReference type="PANTHER" id="PTHR46411:SF2">
    <property type="entry name" value="AAA+ ATPASE DOMAIN-CONTAINING PROTEIN"/>
    <property type="match status" value="1"/>
</dbReference>
<name>A0A9P8LG61_9PEZI</name>
<feature type="compositionally biased region" description="Low complexity" evidence="1">
    <location>
        <begin position="135"/>
        <end position="144"/>
    </location>
</feature>
<sequence>MVQTHARGARSTTGKPHDNHHVDLVRGKGRGCIILLHGAPGVGKTSTAVFLRVLEYYSGILFLTTNRVGTFDGAFKSRVHLSLRYPALDEESTRKVWEMNLRRTISHKPDPTVKQHQILQFAMALDVELKMPLAESSMSDSDSLSSDDSDDEDLTEEERKEKKRLKREEKEKESGEEEETSCQDGRR</sequence>
<dbReference type="EMBL" id="JAGHQM010000174">
    <property type="protein sequence ID" value="KAH0564821.1"/>
    <property type="molecule type" value="Genomic_DNA"/>
</dbReference>
<dbReference type="PANTHER" id="PTHR46411">
    <property type="entry name" value="FAMILY ATPASE, PUTATIVE-RELATED"/>
    <property type="match status" value="1"/>
</dbReference>
<proteinExistence type="predicted"/>
<accession>A0A9P8LG61</accession>
<dbReference type="InterPro" id="IPR027417">
    <property type="entry name" value="P-loop_NTPase"/>
</dbReference>
<evidence type="ECO:0000313" key="2">
    <source>
        <dbReference type="EMBL" id="KAH0564821.1"/>
    </source>
</evidence>
<organism evidence="2 3">
    <name type="scientific">Trichoglossum hirsutum</name>
    <dbReference type="NCBI Taxonomy" id="265104"/>
    <lineage>
        <taxon>Eukaryota</taxon>
        <taxon>Fungi</taxon>
        <taxon>Dikarya</taxon>
        <taxon>Ascomycota</taxon>
        <taxon>Pezizomycotina</taxon>
        <taxon>Geoglossomycetes</taxon>
        <taxon>Geoglossales</taxon>
        <taxon>Geoglossaceae</taxon>
        <taxon>Trichoglossum</taxon>
    </lineage>
</organism>
<reference evidence="2" key="1">
    <citation type="submission" date="2021-03" db="EMBL/GenBank/DDBJ databases">
        <title>Comparative genomics and phylogenomic investigation of the class Geoglossomycetes provide insights into ecological specialization and systematics.</title>
        <authorList>
            <person name="Melie T."/>
            <person name="Pirro S."/>
            <person name="Miller A.N."/>
            <person name="Quandt A."/>
        </authorList>
    </citation>
    <scope>NUCLEOTIDE SEQUENCE</scope>
    <source>
        <strain evidence="2">CAQ_001_2017</strain>
    </source>
</reference>
<dbReference type="AlphaFoldDB" id="A0A9P8LG61"/>
<gene>
    <name evidence="2" type="ORF">GP486_001794</name>
</gene>
<dbReference type="SUPFAM" id="SSF52540">
    <property type="entry name" value="P-loop containing nucleoside triphosphate hydrolases"/>
    <property type="match status" value="1"/>
</dbReference>
<feature type="region of interest" description="Disordered" evidence="1">
    <location>
        <begin position="1"/>
        <end position="21"/>
    </location>
</feature>
<feature type="compositionally biased region" description="Acidic residues" evidence="1">
    <location>
        <begin position="145"/>
        <end position="156"/>
    </location>
</feature>
<evidence type="ECO:0000313" key="3">
    <source>
        <dbReference type="Proteomes" id="UP000750711"/>
    </source>
</evidence>
<dbReference type="Proteomes" id="UP000750711">
    <property type="component" value="Unassembled WGS sequence"/>
</dbReference>
<evidence type="ECO:0000256" key="1">
    <source>
        <dbReference type="SAM" id="MobiDB-lite"/>
    </source>
</evidence>